<dbReference type="OrthoDB" id="1433902at2759"/>
<evidence type="ECO:0008006" key="4">
    <source>
        <dbReference type="Google" id="ProtNLM"/>
    </source>
</evidence>
<keyword evidence="3" id="KW-1185">Reference proteome</keyword>
<name>A0A843V2H7_COLES</name>
<gene>
    <name evidence="2" type="ORF">Taro_022784</name>
</gene>
<organism evidence="2 3">
    <name type="scientific">Colocasia esculenta</name>
    <name type="common">Wild taro</name>
    <name type="synonym">Arum esculentum</name>
    <dbReference type="NCBI Taxonomy" id="4460"/>
    <lineage>
        <taxon>Eukaryota</taxon>
        <taxon>Viridiplantae</taxon>
        <taxon>Streptophyta</taxon>
        <taxon>Embryophyta</taxon>
        <taxon>Tracheophyta</taxon>
        <taxon>Spermatophyta</taxon>
        <taxon>Magnoliopsida</taxon>
        <taxon>Liliopsida</taxon>
        <taxon>Araceae</taxon>
        <taxon>Aroideae</taxon>
        <taxon>Colocasieae</taxon>
        <taxon>Colocasia</taxon>
    </lineage>
</organism>
<dbReference type="AlphaFoldDB" id="A0A843V2H7"/>
<evidence type="ECO:0000313" key="2">
    <source>
        <dbReference type="EMBL" id="MQL90198.1"/>
    </source>
</evidence>
<accession>A0A843V2H7</accession>
<feature type="region of interest" description="Disordered" evidence="1">
    <location>
        <begin position="1"/>
        <end position="24"/>
    </location>
</feature>
<dbReference type="Proteomes" id="UP000652761">
    <property type="component" value="Unassembled WGS sequence"/>
</dbReference>
<protein>
    <recommendedName>
        <fullName evidence="4">Retrotransposon gag domain-containing protein</fullName>
    </recommendedName>
</protein>
<comment type="caution">
    <text evidence="2">The sequence shown here is derived from an EMBL/GenBank/DDBJ whole genome shotgun (WGS) entry which is preliminary data.</text>
</comment>
<evidence type="ECO:0000256" key="1">
    <source>
        <dbReference type="SAM" id="MobiDB-lite"/>
    </source>
</evidence>
<proteinExistence type="predicted"/>
<dbReference type="EMBL" id="NMUH01001219">
    <property type="protein sequence ID" value="MQL90198.1"/>
    <property type="molecule type" value="Genomic_DNA"/>
</dbReference>
<evidence type="ECO:0000313" key="3">
    <source>
        <dbReference type="Proteomes" id="UP000652761"/>
    </source>
</evidence>
<reference evidence="2" key="1">
    <citation type="submission" date="2017-07" db="EMBL/GenBank/DDBJ databases">
        <title>Taro Niue Genome Assembly and Annotation.</title>
        <authorList>
            <person name="Atibalentja N."/>
            <person name="Keating K."/>
            <person name="Fields C.J."/>
        </authorList>
    </citation>
    <scope>NUCLEOTIDE SEQUENCE</scope>
    <source>
        <strain evidence="2">Niue_2</strain>
        <tissue evidence="2">Leaf</tissue>
    </source>
</reference>
<feature type="compositionally biased region" description="Basic and acidic residues" evidence="1">
    <location>
        <begin position="8"/>
        <end position="24"/>
    </location>
</feature>
<sequence length="194" mass="22032">MWPVGSEMADRRDWGGGGDEPKESTHQWIERLWESIIEIWTQLDQQPPVQPAVVAPPVEEEAVPVSLGPPPPPPPGVEVPHVVPLPPVVPVRSTSIEVSTLLVERFLWLQPPTYSGGPNPNIAVHWVHEIERVFITMRCPQADRVILATYQLRGFAQEWWRLKMQTVFAGRAEDTITWPKILEVFNNTFFPVQI</sequence>